<name>A0ABR2PR33_9ROSI</name>
<proteinExistence type="predicted"/>
<protein>
    <submittedName>
        <fullName evidence="1">Uncharacterized protein</fullName>
    </submittedName>
</protein>
<sequence>MFYFHGAKDGNFAIVSDDKLQINAHFIGTRPLLGLVILHGCKPWLSCLIPTPSSLQQIESPASTTTSMLSAFYGTARQLTSLTLEKPNGGTVTTKPWEIRCVAADNGRDKPGLLPCTNKLIV</sequence>
<evidence type="ECO:0000313" key="1">
    <source>
        <dbReference type="EMBL" id="KAK8990926.1"/>
    </source>
</evidence>
<dbReference type="PANTHER" id="PTHR31656">
    <property type="entry name" value="ROOT CAP DOMAIN-CONTAINING PROTEIN"/>
    <property type="match status" value="1"/>
</dbReference>
<evidence type="ECO:0000313" key="2">
    <source>
        <dbReference type="Proteomes" id="UP001396334"/>
    </source>
</evidence>
<comment type="caution">
    <text evidence="1">The sequence shown here is derived from an EMBL/GenBank/DDBJ whole genome shotgun (WGS) entry which is preliminary data.</text>
</comment>
<dbReference type="EMBL" id="JBBPBN010000052">
    <property type="protein sequence ID" value="KAK8990926.1"/>
    <property type="molecule type" value="Genomic_DNA"/>
</dbReference>
<reference evidence="1 2" key="1">
    <citation type="journal article" date="2024" name="G3 (Bethesda)">
        <title>Genome assembly of Hibiscus sabdariffa L. provides insights into metabolisms of medicinal natural products.</title>
        <authorList>
            <person name="Kim T."/>
        </authorList>
    </citation>
    <scope>NUCLEOTIDE SEQUENCE [LARGE SCALE GENOMIC DNA]</scope>
    <source>
        <strain evidence="1">TK-2024</strain>
        <tissue evidence="1">Old leaves</tissue>
    </source>
</reference>
<accession>A0ABR2PR33</accession>
<dbReference type="Proteomes" id="UP001396334">
    <property type="component" value="Unassembled WGS sequence"/>
</dbReference>
<gene>
    <name evidence="1" type="ORF">V6N11_061959</name>
</gene>
<organism evidence="1 2">
    <name type="scientific">Hibiscus sabdariffa</name>
    <name type="common">roselle</name>
    <dbReference type="NCBI Taxonomy" id="183260"/>
    <lineage>
        <taxon>Eukaryota</taxon>
        <taxon>Viridiplantae</taxon>
        <taxon>Streptophyta</taxon>
        <taxon>Embryophyta</taxon>
        <taxon>Tracheophyta</taxon>
        <taxon>Spermatophyta</taxon>
        <taxon>Magnoliopsida</taxon>
        <taxon>eudicotyledons</taxon>
        <taxon>Gunneridae</taxon>
        <taxon>Pentapetalae</taxon>
        <taxon>rosids</taxon>
        <taxon>malvids</taxon>
        <taxon>Malvales</taxon>
        <taxon>Malvaceae</taxon>
        <taxon>Malvoideae</taxon>
        <taxon>Hibiscus</taxon>
    </lineage>
</organism>
<keyword evidence="2" id="KW-1185">Reference proteome</keyword>